<dbReference type="AlphaFoldDB" id="A0A6S7HFP2"/>
<dbReference type="OrthoDB" id="5984777at2759"/>
<proteinExistence type="inferred from homology"/>
<feature type="compositionally biased region" description="Polar residues" evidence="6">
    <location>
        <begin position="558"/>
        <end position="574"/>
    </location>
</feature>
<dbReference type="CDD" id="cd00062">
    <property type="entry name" value="FN2"/>
    <property type="match status" value="1"/>
</dbReference>
<dbReference type="SMART" id="SM00059">
    <property type="entry name" value="FN2"/>
    <property type="match status" value="1"/>
</dbReference>
<dbReference type="GO" id="GO:0046556">
    <property type="term" value="F:alpha-L-arabinofuranosidase activity"/>
    <property type="evidence" value="ECO:0007669"/>
    <property type="project" value="InterPro"/>
</dbReference>
<sequence>MDILLWSGFLLAFCEVLGAAKLSETYEKFYTTDASYRPTTTRQHNAMGISTLAKFSMLSNTPTLFKVRRPGLNNDVNTVSLESIQKPGLYLRYKNYKFHMEKNDDTELFQKDATFHEKLGPRGRAYELLGRDSWFMCHTDTTPYTLKARSERIGTQGFVNNCVYVPVKQDMVEKKNIVKTLPTGGAMVVNHVPTTLDTDKCISIRFVNQLGGPVRVVSSLKPEGYLVTANAFKLKTIFKHANHKQRHVIFYAENVQDRDDDVMLNKKNVFTIKPRECLEDFQNVVLSSQSNAANSDAAITEAQDTQTTPTPNNDLTTSSPNNDLTTSSPNNDLTKSSPNNEVTNNAPIPPPLGNGTLTLPALNDGTPKAPATSETSSTPPGLSDTSPNQSSLSNTSPKPPGSSDTTPNQLSLSDTSPKPPASSDTTPKPQGSTATPSAASVGKTTPTILKDAKPTAQNNDMPQENPNVPASELALMSSAHHATPKPNPTPHAMNTITANEIGVANVLKPNTVPAWVTPNPNQFSQSSYTAPLKQQIQSLDNVLRKRIQTQPRPVFGSVPTSSVRQNNGYSPLSSGRSDGYETWSSYGPCSVSCGVGTRRRSRVCRPGFYCIGPAAETRACIKEQCASNCIHTIGGTVREGSCCHFPFSYNGAQYYHCILSPKNNERMWCATTPYFEQDKQWGYCPRSAKAPVRSFIKPVKPVTPSQEFPQSQTSPYDNNQYYSNPYMTEDDSNVPCNAMCSRVCDESCPKHCCLTIRADLPMTAYMGNNYDRNDKRSNLYRRYRRNLSQDKKRL</sequence>
<feature type="compositionally biased region" description="Polar residues" evidence="6">
    <location>
        <begin position="302"/>
        <end position="346"/>
    </location>
</feature>
<keyword evidence="9" id="KW-1185">Reference proteome</keyword>
<dbReference type="InterPro" id="IPR051666">
    <property type="entry name" value="SP_Capacitation_Regulator"/>
</dbReference>
<keyword evidence="4" id="KW-0677">Repeat</keyword>
<dbReference type="Gene3D" id="2.20.100.10">
    <property type="entry name" value="Thrombospondin type-1 (TSP1) repeat"/>
    <property type="match status" value="1"/>
</dbReference>
<dbReference type="InterPro" id="IPR013806">
    <property type="entry name" value="Kringle-like"/>
</dbReference>
<comment type="caution">
    <text evidence="8">The sequence shown here is derived from an EMBL/GenBank/DDBJ whole genome shotgun (WGS) entry which is preliminary data.</text>
</comment>
<dbReference type="SUPFAM" id="SSF82895">
    <property type="entry name" value="TSP-1 type 1 repeat"/>
    <property type="match status" value="1"/>
</dbReference>
<keyword evidence="5" id="KW-1015">Disulfide bond</keyword>
<gene>
    <name evidence="8" type="ORF">PACLA_8A065605</name>
</gene>
<feature type="chain" id="PRO_5043915966" evidence="7">
    <location>
        <begin position="20"/>
        <end position="794"/>
    </location>
</feature>
<dbReference type="Pfam" id="PF05270">
    <property type="entry name" value="AbfB"/>
    <property type="match status" value="1"/>
</dbReference>
<protein>
    <submittedName>
        <fullName evidence="8">Matrix metallo ase-9</fullName>
    </submittedName>
</protein>
<dbReference type="Gene3D" id="2.80.10.50">
    <property type="match status" value="1"/>
</dbReference>
<dbReference type="Pfam" id="PF00090">
    <property type="entry name" value="TSP_1"/>
    <property type="match status" value="1"/>
</dbReference>
<dbReference type="GO" id="GO:0046373">
    <property type="term" value="P:L-arabinose metabolic process"/>
    <property type="evidence" value="ECO:0007669"/>
    <property type="project" value="InterPro"/>
</dbReference>
<evidence type="ECO:0000256" key="7">
    <source>
        <dbReference type="SAM" id="SignalP"/>
    </source>
</evidence>
<evidence type="ECO:0000256" key="2">
    <source>
        <dbReference type="ARBA" id="ARBA00010011"/>
    </source>
</evidence>
<dbReference type="InterPro" id="IPR036943">
    <property type="entry name" value="FN_type2_sf"/>
</dbReference>
<evidence type="ECO:0000256" key="5">
    <source>
        <dbReference type="ARBA" id="ARBA00023157"/>
    </source>
</evidence>
<dbReference type="GO" id="GO:0009986">
    <property type="term" value="C:cell surface"/>
    <property type="evidence" value="ECO:0007669"/>
    <property type="project" value="TreeGrafter"/>
</dbReference>
<feature type="region of interest" description="Disordered" evidence="6">
    <location>
        <begin position="295"/>
        <end position="446"/>
    </location>
</feature>
<evidence type="ECO:0000313" key="9">
    <source>
        <dbReference type="Proteomes" id="UP001152795"/>
    </source>
</evidence>
<evidence type="ECO:0000313" key="8">
    <source>
        <dbReference type="EMBL" id="CAB4002013.1"/>
    </source>
</evidence>
<dbReference type="SUPFAM" id="SSF57440">
    <property type="entry name" value="Kringle-like"/>
    <property type="match status" value="1"/>
</dbReference>
<keyword evidence="7" id="KW-0732">Signal</keyword>
<dbReference type="Pfam" id="PF00040">
    <property type="entry name" value="fn2"/>
    <property type="match status" value="1"/>
</dbReference>
<dbReference type="PROSITE" id="PS51092">
    <property type="entry name" value="FN2_2"/>
    <property type="match status" value="1"/>
</dbReference>
<evidence type="ECO:0000256" key="1">
    <source>
        <dbReference type="ARBA" id="ARBA00004613"/>
    </source>
</evidence>
<dbReference type="EMBL" id="CACRXK020004233">
    <property type="protein sequence ID" value="CAB4002013.1"/>
    <property type="molecule type" value="Genomic_DNA"/>
</dbReference>
<feature type="region of interest" description="Disordered" evidence="6">
    <location>
        <begin position="552"/>
        <end position="574"/>
    </location>
</feature>
<evidence type="ECO:0000256" key="6">
    <source>
        <dbReference type="SAM" id="MobiDB-lite"/>
    </source>
</evidence>
<reference evidence="8" key="1">
    <citation type="submission" date="2020-04" db="EMBL/GenBank/DDBJ databases">
        <authorList>
            <person name="Alioto T."/>
            <person name="Alioto T."/>
            <person name="Gomez Garrido J."/>
        </authorList>
    </citation>
    <scope>NUCLEOTIDE SEQUENCE</scope>
    <source>
        <strain evidence="8">A484AB</strain>
    </source>
</reference>
<comment type="subcellular location">
    <subcellularLocation>
        <location evidence="1">Secreted</location>
    </subcellularLocation>
</comment>
<dbReference type="SUPFAM" id="SSF110221">
    <property type="entry name" value="AbfB domain"/>
    <property type="match status" value="1"/>
</dbReference>
<accession>A0A6S7HFP2</accession>
<dbReference type="InterPro" id="IPR036383">
    <property type="entry name" value="TSP1_rpt_sf"/>
</dbReference>
<name>A0A6S7HFP2_PARCT</name>
<feature type="compositionally biased region" description="Polar residues" evidence="6">
    <location>
        <begin position="372"/>
        <end position="446"/>
    </location>
</feature>
<dbReference type="InterPro" id="IPR000884">
    <property type="entry name" value="TSP1_rpt"/>
</dbReference>
<dbReference type="PANTHER" id="PTHR22918">
    <property type="entry name" value="SEMINAL PLASMA PROTEIN"/>
    <property type="match status" value="1"/>
</dbReference>
<dbReference type="SMART" id="SM00209">
    <property type="entry name" value="TSP1"/>
    <property type="match status" value="1"/>
</dbReference>
<dbReference type="PANTHER" id="PTHR22918:SF1">
    <property type="entry name" value="FIBRONECTIN TYPE-II DOMAIN-CONTAINING PROTEIN"/>
    <property type="match status" value="1"/>
</dbReference>
<dbReference type="GO" id="GO:0008201">
    <property type="term" value="F:heparin binding"/>
    <property type="evidence" value="ECO:0007669"/>
    <property type="project" value="TreeGrafter"/>
</dbReference>
<feature type="compositionally biased region" description="Low complexity" evidence="6">
    <location>
        <begin position="353"/>
        <end position="363"/>
    </location>
</feature>
<feature type="signal peptide" evidence="7">
    <location>
        <begin position="1"/>
        <end position="19"/>
    </location>
</feature>
<organism evidence="8 9">
    <name type="scientific">Paramuricea clavata</name>
    <name type="common">Red gorgonian</name>
    <name type="synonym">Violescent sea-whip</name>
    <dbReference type="NCBI Taxonomy" id="317549"/>
    <lineage>
        <taxon>Eukaryota</taxon>
        <taxon>Metazoa</taxon>
        <taxon>Cnidaria</taxon>
        <taxon>Anthozoa</taxon>
        <taxon>Octocorallia</taxon>
        <taxon>Malacalcyonacea</taxon>
        <taxon>Plexauridae</taxon>
        <taxon>Paramuricea</taxon>
    </lineage>
</organism>
<dbReference type="InterPro" id="IPR036195">
    <property type="entry name" value="AbfB_ABD_sf"/>
</dbReference>
<dbReference type="Proteomes" id="UP001152795">
    <property type="component" value="Unassembled WGS sequence"/>
</dbReference>
<dbReference type="InterPro" id="IPR007934">
    <property type="entry name" value="AbfB_ABD"/>
</dbReference>
<evidence type="ECO:0000256" key="4">
    <source>
        <dbReference type="ARBA" id="ARBA00022737"/>
    </source>
</evidence>
<evidence type="ECO:0000256" key="3">
    <source>
        <dbReference type="ARBA" id="ARBA00022525"/>
    </source>
</evidence>
<comment type="similarity">
    <text evidence="2">Belongs to the seminal plasma protein family.</text>
</comment>
<dbReference type="PROSITE" id="PS50092">
    <property type="entry name" value="TSP1"/>
    <property type="match status" value="1"/>
</dbReference>
<dbReference type="Gene3D" id="2.10.10.10">
    <property type="entry name" value="Fibronectin, type II, collagen-binding"/>
    <property type="match status" value="1"/>
</dbReference>
<dbReference type="InterPro" id="IPR000562">
    <property type="entry name" value="FN_type2_dom"/>
</dbReference>
<dbReference type="GO" id="GO:0005576">
    <property type="term" value="C:extracellular region"/>
    <property type="evidence" value="ECO:0007669"/>
    <property type="project" value="UniProtKB-SubCell"/>
</dbReference>
<keyword evidence="3" id="KW-0964">Secreted</keyword>